<dbReference type="PANTHER" id="PTHR13847:SF287">
    <property type="entry name" value="FAD-DEPENDENT OXIDOREDUCTASE DOMAIN-CONTAINING PROTEIN 1"/>
    <property type="match status" value="1"/>
</dbReference>
<evidence type="ECO:0000313" key="6">
    <source>
        <dbReference type="RefSeq" id="XP_023940297.1"/>
    </source>
</evidence>
<dbReference type="AlphaFoldDB" id="A0A6J1N5C6"/>
<dbReference type="InterPro" id="IPR006076">
    <property type="entry name" value="FAD-dep_OxRdtase"/>
</dbReference>
<evidence type="ECO:0000256" key="2">
    <source>
        <dbReference type="ARBA" id="ARBA00039785"/>
    </source>
</evidence>
<evidence type="ECO:0000259" key="4">
    <source>
        <dbReference type="Pfam" id="PF01266"/>
    </source>
</evidence>
<evidence type="ECO:0000256" key="3">
    <source>
        <dbReference type="ARBA" id="ARBA00046185"/>
    </source>
</evidence>
<accession>A0A6J1N5C6</accession>
<protein>
    <recommendedName>
        <fullName evidence="2">FAD-dependent oxidoreductase domain-containing protein 1</fullName>
    </recommendedName>
</protein>
<dbReference type="Pfam" id="PF01266">
    <property type="entry name" value="DAO"/>
    <property type="match status" value="1"/>
</dbReference>
<dbReference type="InterPro" id="IPR036188">
    <property type="entry name" value="FAD/NAD-bd_sf"/>
</dbReference>
<organism evidence="5 6">
    <name type="scientific">Bicyclus anynana</name>
    <name type="common">Squinting bush brown butterfly</name>
    <dbReference type="NCBI Taxonomy" id="110368"/>
    <lineage>
        <taxon>Eukaryota</taxon>
        <taxon>Metazoa</taxon>
        <taxon>Ecdysozoa</taxon>
        <taxon>Arthropoda</taxon>
        <taxon>Hexapoda</taxon>
        <taxon>Insecta</taxon>
        <taxon>Pterygota</taxon>
        <taxon>Neoptera</taxon>
        <taxon>Endopterygota</taxon>
        <taxon>Lepidoptera</taxon>
        <taxon>Glossata</taxon>
        <taxon>Ditrysia</taxon>
        <taxon>Papilionoidea</taxon>
        <taxon>Nymphalidae</taxon>
        <taxon>Satyrinae</taxon>
        <taxon>Satyrini</taxon>
        <taxon>Mycalesina</taxon>
        <taxon>Bicyclus</taxon>
    </lineage>
</organism>
<keyword evidence="1" id="KW-0560">Oxidoreductase</keyword>
<dbReference type="GO" id="GO:0016491">
    <property type="term" value="F:oxidoreductase activity"/>
    <property type="evidence" value="ECO:0007669"/>
    <property type="project" value="UniProtKB-KW"/>
</dbReference>
<dbReference type="GO" id="GO:0005739">
    <property type="term" value="C:mitochondrion"/>
    <property type="evidence" value="ECO:0007669"/>
    <property type="project" value="GOC"/>
</dbReference>
<dbReference type="GO" id="GO:0032981">
    <property type="term" value="P:mitochondrial respiratory chain complex I assembly"/>
    <property type="evidence" value="ECO:0007669"/>
    <property type="project" value="TreeGrafter"/>
</dbReference>
<sequence length="459" mass="51644">MILPRVFLNSIKRSIHSSKHKHPFTRTWETLFSEAKSGFRLKDPLYPEHADVVIVGGGYIGASSAYWLKTRAGEGLSVVVLERDPMYNSTQQMLSHGILTQHFSLPENIYLSQFSAEFFRNIKENLGNDINIEYCPVGQLLLASDRYTEKLEHNVNIQKDYGIKNKIITVEDIQSRYPWINTSDIKLGCIGTESEGVFNPKELLRGYIQKSQELGANYIKCEMVGFEMEVQRDVLMEGIVPGTFQKLNRLLYKTDDGEVHSLRFAACIVAGGADSAHIAKFAKIGESKGLLKEKLPIQKREYNTFSIENPKNEMALGLNSPFVMDTSGLWLRRNGLQNSLLCGQIPSIKDDSNHSASEVFQASLLNRYPHFKDSEVKEVSTELTDCNTYDDTGIIGPHPYHSNLILATGFGRQGVQHSPGIGRAVAELVIDCHYNAIDLTRFGFDRLLTNEPLIETNVY</sequence>
<feature type="domain" description="FAD dependent oxidoreductase" evidence="4">
    <location>
        <begin position="51"/>
        <end position="428"/>
    </location>
</feature>
<dbReference type="Proteomes" id="UP001652582">
    <property type="component" value="Chromosome 3"/>
</dbReference>
<keyword evidence="5" id="KW-1185">Reference proteome</keyword>
<dbReference type="GeneID" id="112047411"/>
<dbReference type="PANTHER" id="PTHR13847">
    <property type="entry name" value="SARCOSINE DEHYDROGENASE-RELATED"/>
    <property type="match status" value="1"/>
</dbReference>
<dbReference type="SUPFAM" id="SSF51905">
    <property type="entry name" value="FAD/NAD(P)-binding domain"/>
    <property type="match status" value="1"/>
</dbReference>
<dbReference type="OrthoDB" id="424974at2759"/>
<evidence type="ECO:0000313" key="5">
    <source>
        <dbReference type="Proteomes" id="UP001652582"/>
    </source>
</evidence>
<dbReference type="RefSeq" id="XP_023940297.1">
    <property type="nucleotide sequence ID" value="XM_024084529.2"/>
</dbReference>
<comment type="function">
    <text evidence="3">Required for the assembly of the mitochondrial membrane respiratory chain NADH dehydrogenase (Complex I). Involved in mid-late stages of complex I assembly.</text>
</comment>
<proteinExistence type="predicted"/>
<evidence type="ECO:0000256" key="1">
    <source>
        <dbReference type="ARBA" id="ARBA00023002"/>
    </source>
</evidence>
<dbReference type="Gene3D" id="3.50.50.60">
    <property type="entry name" value="FAD/NAD(P)-binding domain"/>
    <property type="match status" value="1"/>
</dbReference>
<name>A0A6J1N5C6_BICAN</name>
<reference evidence="6" key="1">
    <citation type="submission" date="2025-08" db="UniProtKB">
        <authorList>
            <consortium name="RefSeq"/>
        </authorList>
    </citation>
    <scope>IDENTIFICATION</scope>
</reference>
<dbReference type="KEGG" id="bany:112047411"/>
<dbReference type="Gene3D" id="3.30.9.10">
    <property type="entry name" value="D-Amino Acid Oxidase, subunit A, domain 2"/>
    <property type="match status" value="1"/>
</dbReference>
<gene>
    <name evidence="6" type="primary">LOC112047411</name>
</gene>